<dbReference type="Proteomes" id="UP001152797">
    <property type="component" value="Unassembled WGS sequence"/>
</dbReference>
<dbReference type="EMBL" id="CAMXCT020004311">
    <property type="protein sequence ID" value="CAL1161888.1"/>
    <property type="molecule type" value="Genomic_DNA"/>
</dbReference>
<gene>
    <name evidence="1" type="ORF">C1SCF055_LOCUS33954</name>
</gene>
<keyword evidence="3" id="KW-1185">Reference proteome</keyword>
<reference evidence="1" key="1">
    <citation type="submission" date="2022-10" db="EMBL/GenBank/DDBJ databases">
        <authorList>
            <person name="Chen Y."/>
            <person name="Dougan E. K."/>
            <person name="Chan C."/>
            <person name="Rhodes N."/>
            <person name="Thang M."/>
        </authorList>
    </citation>
    <scope>NUCLEOTIDE SEQUENCE</scope>
</reference>
<accession>A0A9P1DEG1</accession>
<proteinExistence type="predicted"/>
<evidence type="ECO:0000313" key="1">
    <source>
        <dbReference type="EMBL" id="CAI4008513.1"/>
    </source>
</evidence>
<name>A0A9P1DEG1_9DINO</name>
<dbReference type="EMBL" id="CAMXCT030004311">
    <property type="protein sequence ID" value="CAL4795825.1"/>
    <property type="molecule type" value="Genomic_DNA"/>
</dbReference>
<evidence type="ECO:0000313" key="2">
    <source>
        <dbReference type="EMBL" id="CAL4795825.1"/>
    </source>
</evidence>
<dbReference type="AlphaFoldDB" id="A0A9P1DEG1"/>
<dbReference type="EMBL" id="CAMXCT010004311">
    <property type="protein sequence ID" value="CAI4008513.1"/>
    <property type="molecule type" value="Genomic_DNA"/>
</dbReference>
<organism evidence="1">
    <name type="scientific">Cladocopium goreaui</name>
    <dbReference type="NCBI Taxonomy" id="2562237"/>
    <lineage>
        <taxon>Eukaryota</taxon>
        <taxon>Sar</taxon>
        <taxon>Alveolata</taxon>
        <taxon>Dinophyceae</taxon>
        <taxon>Suessiales</taxon>
        <taxon>Symbiodiniaceae</taxon>
        <taxon>Cladocopium</taxon>
    </lineage>
</organism>
<protein>
    <submittedName>
        <fullName evidence="1">Uncharacterized protein</fullName>
    </submittedName>
</protein>
<sequence length="106" mass="12020">MYSVADRFTWTAVALALSSSAWMLALELRASFSTSSASAAVLQAFREHPWHKALQLLEVERRRRILPDVLAYEAVIEACRTQPIQAVIHLQCKLNYLAIENLDLLH</sequence>
<evidence type="ECO:0000313" key="3">
    <source>
        <dbReference type="Proteomes" id="UP001152797"/>
    </source>
</evidence>
<comment type="caution">
    <text evidence="1">The sequence shown here is derived from an EMBL/GenBank/DDBJ whole genome shotgun (WGS) entry which is preliminary data.</text>
</comment>
<reference evidence="2 3" key="2">
    <citation type="submission" date="2024-05" db="EMBL/GenBank/DDBJ databases">
        <authorList>
            <person name="Chen Y."/>
            <person name="Shah S."/>
            <person name="Dougan E. K."/>
            <person name="Thang M."/>
            <person name="Chan C."/>
        </authorList>
    </citation>
    <scope>NUCLEOTIDE SEQUENCE [LARGE SCALE GENOMIC DNA]</scope>
</reference>